<keyword evidence="3 6" id="KW-0812">Transmembrane</keyword>
<evidence type="ECO:0000256" key="4">
    <source>
        <dbReference type="ARBA" id="ARBA00022989"/>
    </source>
</evidence>
<dbReference type="AlphaFoldDB" id="A0A139IT57"/>
<reference evidence="7 8" key="1">
    <citation type="submission" date="2015-07" db="EMBL/GenBank/DDBJ databases">
        <title>Comparative genomics of the Sigatoka disease complex on banana suggests a link between parallel evolutionary changes in Pseudocercospora fijiensis and Pseudocercospora eumusae and increased virulence on the banana host.</title>
        <authorList>
            <person name="Chang T.-C."/>
            <person name="Salvucci A."/>
            <person name="Crous P.W."/>
            <person name="Stergiopoulos I."/>
        </authorList>
    </citation>
    <scope>NUCLEOTIDE SEQUENCE [LARGE SCALE GENOMIC DNA]</scope>
    <source>
        <strain evidence="7 8">CBS 116634</strain>
    </source>
</reference>
<keyword evidence="4 6" id="KW-1133">Transmembrane helix</keyword>
<keyword evidence="8" id="KW-1185">Reference proteome</keyword>
<organism evidence="7 8">
    <name type="scientific">Pseudocercospora musae</name>
    <dbReference type="NCBI Taxonomy" id="113226"/>
    <lineage>
        <taxon>Eukaryota</taxon>
        <taxon>Fungi</taxon>
        <taxon>Dikarya</taxon>
        <taxon>Ascomycota</taxon>
        <taxon>Pezizomycotina</taxon>
        <taxon>Dothideomycetes</taxon>
        <taxon>Dothideomycetidae</taxon>
        <taxon>Mycosphaerellales</taxon>
        <taxon>Mycosphaerellaceae</taxon>
        <taxon>Pseudocercospora</taxon>
    </lineage>
</organism>
<dbReference type="GO" id="GO:0016020">
    <property type="term" value="C:membrane"/>
    <property type="evidence" value="ECO:0007669"/>
    <property type="project" value="UniProtKB-SubCell"/>
</dbReference>
<gene>
    <name evidence="7" type="ORF">AC579_5366</name>
</gene>
<evidence type="ECO:0000313" key="7">
    <source>
        <dbReference type="EMBL" id="KXT17820.1"/>
    </source>
</evidence>
<dbReference type="PANTHER" id="PTHR43791">
    <property type="entry name" value="PERMEASE-RELATED"/>
    <property type="match status" value="1"/>
</dbReference>
<evidence type="ECO:0000256" key="6">
    <source>
        <dbReference type="SAM" id="Phobius"/>
    </source>
</evidence>
<feature type="transmembrane region" description="Helical" evidence="6">
    <location>
        <begin position="20"/>
        <end position="39"/>
    </location>
</feature>
<dbReference type="EMBL" id="LFZO01000014">
    <property type="protein sequence ID" value="KXT17820.1"/>
    <property type="molecule type" value="Genomic_DNA"/>
</dbReference>
<evidence type="ECO:0000256" key="2">
    <source>
        <dbReference type="ARBA" id="ARBA00022448"/>
    </source>
</evidence>
<accession>A0A139IT57</accession>
<keyword evidence="2" id="KW-0813">Transport</keyword>
<comment type="subcellular location">
    <subcellularLocation>
        <location evidence="1">Membrane</location>
        <topology evidence="1">Multi-pass membrane protein</topology>
    </subcellularLocation>
</comment>
<dbReference type="PANTHER" id="PTHR43791:SF40">
    <property type="entry name" value="THIAMINE PATHWAY TRANSPORTER THI73"/>
    <property type="match status" value="1"/>
</dbReference>
<evidence type="ECO:0000313" key="8">
    <source>
        <dbReference type="Proteomes" id="UP000073492"/>
    </source>
</evidence>
<dbReference type="GO" id="GO:0022857">
    <property type="term" value="F:transmembrane transporter activity"/>
    <property type="evidence" value="ECO:0007669"/>
    <property type="project" value="TreeGrafter"/>
</dbReference>
<dbReference type="OrthoDB" id="6730379at2759"/>
<evidence type="ECO:0000256" key="5">
    <source>
        <dbReference type="ARBA" id="ARBA00023136"/>
    </source>
</evidence>
<dbReference type="Proteomes" id="UP000073492">
    <property type="component" value="Unassembled WGS sequence"/>
</dbReference>
<name>A0A139IT57_9PEZI</name>
<comment type="caution">
    <text evidence="7">The sequence shown here is derived from an EMBL/GenBank/DDBJ whole genome shotgun (WGS) entry which is preliminary data.</text>
</comment>
<sequence>MRLSANPFPSIKHLRHKIDLYIIPFLALCYALNFLDKVLSNYNQVMNLSRSLNLRENRFPNAVSAFFIADLIAVIPNI</sequence>
<keyword evidence="5 6" id="KW-0472">Membrane</keyword>
<evidence type="ECO:0000256" key="3">
    <source>
        <dbReference type="ARBA" id="ARBA00022692"/>
    </source>
</evidence>
<protein>
    <submittedName>
        <fullName evidence="7">Uncharacterized protein</fullName>
    </submittedName>
</protein>
<evidence type="ECO:0000256" key="1">
    <source>
        <dbReference type="ARBA" id="ARBA00004141"/>
    </source>
</evidence>
<proteinExistence type="predicted"/>